<dbReference type="KEGG" id="deo:CAY53_05015"/>
<evidence type="ECO:0008006" key="7">
    <source>
        <dbReference type="Google" id="ProtNLM"/>
    </source>
</evidence>
<dbReference type="InterPro" id="IPR023228">
    <property type="entry name" value="SAM_OH_AdoTrfase_N_sf"/>
</dbReference>
<keyword evidence="1" id="KW-0949">S-adenosyl-L-methionine</keyword>
<dbReference type="EMBL" id="CP021255">
    <property type="protein sequence ID" value="AVD70918.1"/>
    <property type="molecule type" value="Genomic_DNA"/>
</dbReference>
<dbReference type="InterPro" id="IPR046470">
    <property type="entry name" value="SAM_HAT_C"/>
</dbReference>
<dbReference type="Pfam" id="PF20257">
    <property type="entry name" value="SAM_HAT_C"/>
    <property type="match status" value="1"/>
</dbReference>
<dbReference type="Proteomes" id="UP000239867">
    <property type="component" value="Chromosome"/>
</dbReference>
<feature type="domain" description="S-adenosyl-l-methionine hydroxide adenosyltransferase N-terminal" evidence="3">
    <location>
        <begin position="7"/>
        <end position="150"/>
    </location>
</feature>
<dbReference type="Pfam" id="PF01887">
    <property type="entry name" value="SAM_HAT_N"/>
    <property type="match status" value="1"/>
</dbReference>
<protein>
    <recommendedName>
        <fullName evidence="7">SAM-dependent chlorinase/fluorinase</fullName>
    </recommendedName>
</protein>
<evidence type="ECO:0000256" key="1">
    <source>
        <dbReference type="ARBA" id="ARBA00022691"/>
    </source>
</evidence>
<keyword evidence="6" id="KW-1185">Reference proteome</keyword>
<feature type="domain" description="S-adenosyl-l-methionine hydroxide adenosyltransferase C-terminal" evidence="4">
    <location>
        <begin position="176"/>
        <end position="259"/>
    </location>
</feature>
<dbReference type="InterPro" id="IPR002747">
    <property type="entry name" value="SAM_OH_AdoTrfase"/>
</dbReference>
<gene>
    <name evidence="5" type="ORF">CAY53_05015</name>
</gene>
<dbReference type="PANTHER" id="PTHR35092:SF1">
    <property type="entry name" value="CHLORINASE MJ1651"/>
    <property type="match status" value="1"/>
</dbReference>
<dbReference type="RefSeq" id="WP_104936200.1">
    <property type="nucleotide sequence ID" value="NZ_CP021255.1"/>
</dbReference>
<evidence type="ECO:0000259" key="3">
    <source>
        <dbReference type="Pfam" id="PF01887"/>
    </source>
</evidence>
<sequence>MARASVVTLITDFGWQDAYVGQLKGRLVQTCPQALPVDLSHDIPAWDIAAAGRVLAASWHFFPAATVHLAVVDPGVGSARRLVAASGQGHFFAAPDNGLLTQLLADGVLEAAHEILMPPGQHISPTFHGRDILAPAAGRLAAGARPGELGPALPLHSLIRLPAPSVSARNAAGITGTVLSIDRFGNVRTSFHPHRDRIDTSLLYSIVLCNIVVNLRVRCYSEAPKGAYCFLVDSDGYLEVAINQGNAAQNIPCKPGDPLHLQFKTRA</sequence>
<dbReference type="Gene3D" id="3.40.50.10790">
    <property type="entry name" value="S-adenosyl-l-methionine hydroxide adenosyltransferase, N-terminal"/>
    <property type="match status" value="1"/>
</dbReference>
<dbReference type="Gene3D" id="2.40.30.90">
    <property type="entry name" value="Bacterial fluorinating enzyme like"/>
    <property type="match status" value="1"/>
</dbReference>
<reference evidence="5 6" key="1">
    <citation type="journal article" date="2018" name="MBio">
        <title>Insights into the evolution of host association through the isolation and characterization of a novel human periodontal pathobiont, Desulfobulbus oralis.</title>
        <authorList>
            <person name="Cross K.L."/>
            <person name="Chirania P."/>
            <person name="Xiong W."/>
            <person name="Beall C.J."/>
            <person name="Elkins J.G."/>
            <person name="Giannone R.J."/>
            <person name="Griffen A.L."/>
            <person name="Guss A.M."/>
            <person name="Hettich R.L."/>
            <person name="Joshi S.S."/>
            <person name="Mokrzan E.M."/>
            <person name="Martin R.K."/>
            <person name="Zhulin I.B."/>
            <person name="Leys E.J."/>
            <person name="Podar M."/>
        </authorList>
    </citation>
    <scope>NUCLEOTIDE SEQUENCE [LARGE SCALE GENOMIC DNA]</scope>
    <source>
        <strain evidence="5 6">ORNL</strain>
    </source>
</reference>
<dbReference type="OrthoDB" id="9792195at2"/>
<evidence type="ECO:0000256" key="2">
    <source>
        <dbReference type="ARBA" id="ARBA00024035"/>
    </source>
</evidence>
<evidence type="ECO:0000313" key="6">
    <source>
        <dbReference type="Proteomes" id="UP000239867"/>
    </source>
</evidence>
<evidence type="ECO:0000313" key="5">
    <source>
        <dbReference type="EMBL" id="AVD70918.1"/>
    </source>
</evidence>
<dbReference type="InterPro" id="IPR023227">
    <property type="entry name" value="SAM_OH_AdoTrfase_C_sf"/>
</dbReference>
<evidence type="ECO:0000259" key="4">
    <source>
        <dbReference type="Pfam" id="PF20257"/>
    </source>
</evidence>
<name>A0A2L1GMP6_9BACT</name>
<dbReference type="InterPro" id="IPR046469">
    <property type="entry name" value="SAM_HAT_N"/>
</dbReference>
<dbReference type="SUPFAM" id="SSF101852">
    <property type="entry name" value="Bacterial fluorinating enzyme, C-terminal domain"/>
    <property type="match status" value="1"/>
</dbReference>
<dbReference type="AlphaFoldDB" id="A0A2L1GMP6"/>
<dbReference type="PANTHER" id="PTHR35092">
    <property type="entry name" value="CHLORINASE MJ1651"/>
    <property type="match status" value="1"/>
</dbReference>
<organism evidence="5 6">
    <name type="scientific">Desulfobulbus oralis</name>
    <dbReference type="NCBI Taxonomy" id="1986146"/>
    <lineage>
        <taxon>Bacteria</taxon>
        <taxon>Pseudomonadati</taxon>
        <taxon>Thermodesulfobacteriota</taxon>
        <taxon>Desulfobulbia</taxon>
        <taxon>Desulfobulbales</taxon>
        <taxon>Desulfobulbaceae</taxon>
        <taxon>Desulfobulbus</taxon>
    </lineage>
</organism>
<dbReference type="PIRSF" id="PIRSF006779">
    <property type="entry name" value="UCP006779"/>
    <property type="match status" value="1"/>
</dbReference>
<proteinExistence type="inferred from homology"/>
<comment type="similarity">
    <text evidence="2">Belongs to the SAM hydrolase / SAM-dependent halogenase family.</text>
</comment>
<dbReference type="SUPFAM" id="SSF102522">
    <property type="entry name" value="Bacterial fluorinating enzyme, N-terminal domain"/>
    <property type="match status" value="1"/>
</dbReference>
<accession>A0A2L1GMP6</accession>